<dbReference type="RefSeq" id="WP_181366481.1">
    <property type="nucleotide sequence ID" value="NZ_OMOQ01000003.1"/>
</dbReference>
<accession>A0A2R8BL40</accession>
<evidence type="ECO:0000313" key="4">
    <source>
        <dbReference type="Proteomes" id="UP000244924"/>
    </source>
</evidence>
<dbReference type="Pfam" id="PF13581">
    <property type="entry name" value="HATPase_c_2"/>
    <property type="match status" value="1"/>
</dbReference>
<dbReference type="AlphaFoldDB" id="A0A2R8BL40"/>
<dbReference type="SUPFAM" id="SSF55874">
    <property type="entry name" value="ATPase domain of HSP90 chaperone/DNA topoisomerase II/histidine kinase"/>
    <property type="match status" value="1"/>
</dbReference>
<keyword evidence="3" id="KW-0418">Kinase</keyword>
<keyword evidence="4" id="KW-1185">Reference proteome</keyword>
<dbReference type="Gene3D" id="3.30.565.10">
    <property type="entry name" value="Histidine kinase-like ATPase, C-terminal domain"/>
    <property type="match status" value="1"/>
</dbReference>
<sequence length="163" mass="17536">MAAEFAGAAGREPGAGRCRVQNLDRYACSFRADPGVVRDVLRAAVARFARRLSAEEAGTLELALAEVLNNVVEHGYAGLPPGPVEIDITHDSDALWCQVSDEGHPMPDLKPPEGRLQPVTGMIDDLAEGGWGWALIRTLTADLNYARIDGRNELSFRLALGEA</sequence>
<proteinExistence type="predicted"/>
<dbReference type="CDD" id="cd16936">
    <property type="entry name" value="HATPase_RsbW-like"/>
    <property type="match status" value="1"/>
</dbReference>
<name>A0A2R8BL40_9RHOB</name>
<keyword evidence="3" id="KW-0808">Transferase</keyword>
<dbReference type="GO" id="GO:0004674">
    <property type="term" value="F:protein serine/threonine kinase activity"/>
    <property type="evidence" value="ECO:0007669"/>
    <property type="project" value="UniProtKB-KW"/>
</dbReference>
<dbReference type="InterPro" id="IPR036890">
    <property type="entry name" value="HATPase_C_sf"/>
</dbReference>
<protein>
    <submittedName>
        <fullName evidence="3">Serine/threonine-protein kinase BtrW</fullName>
        <ecNumber evidence="3">2.7.11.1</ecNumber>
    </submittedName>
</protein>
<organism evidence="3 4">
    <name type="scientific">Albidovulum aquaemixtae</name>
    <dbReference type="NCBI Taxonomy" id="1542388"/>
    <lineage>
        <taxon>Bacteria</taxon>
        <taxon>Pseudomonadati</taxon>
        <taxon>Pseudomonadota</taxon>
        <taxon>Alphaproteobacteria</taxon>
        <taxon>Rhodobacterales</taxon>
        <taxon>Paracoccaceae</taxon>
        <taxon>Albidovulum</taxon>
    </lineage>
</organism>
<dbReference type="Proteomes" id="UP000244924">
    <property type="component" value="Unassembled WGS sequence"/>
</dbReference>
<dbReference type="InterPro" id="IPR050267">
    <property type="entry name" value="Anti-sigma-factor_SerPK"/>
</dbReference>
<dbReference type="EMBL" id="OMOQ01000003">
    <property type="protein sequence ID" value="SPH24137.1"/>
    <property type="molecule type" value="Genomic_DNA"/>
</dbReference>
<keyword evidence="1" id="KW-0723">Serine/threonine-protein kinase</keyword>
<dbReference type="EC" id="2.7.11.1" evidence="3"/>
<dbReference type="PANTHER" id="PTHR35526:SF3">
    <property type="entry name" value="ANTI-SIGMA-F FACTOR RSBW"/>
    <property type="match status" value="1"/>
</dbReference>
<reference evidence="3 4" key="1">
    <citation type="submission" date="2018-03" db="EMBL/GenBank/DDBJ databases">
        <authorList>
            <person name="Keele B.F."/>
        </authorList>
    </citation>
    <scope>NUCLEOTIDE SEQUENCE [LARGE SCALE GENOMIC DNA]</scope>
    <source>
        <strain evidence="3 4">CECT 8626</strain>
    </source>
</reference>
<evidence type="ECO:0000313" key="3">
    <source>
        <dbReference type="EMBL" id="SPH24137.1"/>
    </source>
</evidence>
<dbReference type="InterPro" id="IPR003594">
    <property type="entry name" value="HATPase_dom"/>
</dbReference>
<gene>
    <name evidence="3" type="primary">btrW</name>
    <name evidence="3" type="ORF">DEA8626_03186</name>
</gene>
<evidence type="ECO:0000259" key="2">
    <source>
        <dbReference type="Pfam" id="PF13581"/>
    </source>
</evidence>
<feature type="domain" description="Histidine kinase/HSP90-like ATPase" evidence="2">
    <location>
        <begin position="31"/>
        <end position="157"/>
    </location>
</feature>
<dbReference type="PANTHER" id="PTHR35526">
    <property type="entry name" value="ANTI-SIGMA-F FACTOR RSBW-RELATED"/>
    <property type="match status" value="1"/>
</dbReference>
<evidence type="ECO:0000256" key="1">
    <source>
        <dbReference type="ARBA" id="ARBA00022527"/>
    </source>
</evidence>